<protein>
    <submittedName>
        <fullName evidence="4">Site-specific recombinase XerD</fullName>
    </submittedName>
</protein>
<proteinExistence type="predicted"/>
<dbReference type="PANTHER" id="PTHR30349:SF81">
    <property type="entry name" value="TYROSINE RECOMBINASE XERC"/>
    <property type="match status" value="1"/>
</dbReference>
<sequence length="266" mass="29229">MPWWQLRYEGTAALRAVMLDIGWSPSHINKHLSALRRVLKESWRLGLMTADDYHRAIDLEPVKGQREPAGRDVGETELAALLAACDDSPLGVRDAAVIAVVYVTGVRRTEAADLTLASYSAAAQSLRLVGKGNKERVVPIGEAAIPWLEAWLRLRGGKPGALFCPLRKGGKVEHRHLTSQTIADLLERRRVQAGVALPIKPHDLRRTLIGDLLDNGTDLATAQALAGHADPRTTSRYDRRSLDTKRDAVNGLRLPKPSTDIDPTDR</sequence>
<dbReference type="GO" id="GO:0015074">
    <property type="term" value="P:DNA integration"/>
    <property type="evidence" value="ECO:0007669"/>
    <property type="project" value="InterPro"/>
</dbReference>
<keyword evidence="1" id="KW-0233">DNA recombination</keyword>
<evidence type="ECO:0000313" key="4">
    <source>
        <dbReference type="EMBL" id="NYI47827.1"/>
    </source>
</evidence>
<dbReference type="Proteomes" id="UP000562045">
    <property type="component" value="Unassembled WGS sequence"/>
</dbReference>
<dbReference type="InterPro" id="IPR002104">
    <property type="entry name" value="Integrase_catalytic"/>
</dbReference>
<accession>A0A7Y9ZLU8</accession>
<gene>
    <name evidence="4" type="ORF">BJ993_004973</name>
</gene>
<evidence type="ECO:0000256" key="2">
    <source>
        <dbReference type="SAM" id="MobiDB-lite"/>
    </source>
</evidence>
<dbReference type="InterPro" id="IPR011010">
    <property type="entry name" value="DNA_brk_join_enz"/>
</dbReference>
<evidence type="ECO:0000313" key="5">
    <source>
        <dbReference type="Proteomes" id="UP000562045"/>
    </source>
</evidence>
<feature type="domain" description="Tyr recombinase" evidence="3">
    <location>
        <begin position="66"/>
        <end position="250"/>
    </location>
</feature>
<feature type="region of interest" description="Disordered" evidence="2">
    <location>
        <begin position="225"/>
        <end position="266"/>
    </location>
</feature>
<dbReference type="InterPro" id="IPR050090">
    <property type="entry name" value="Tyrosine_recombinase_XerCD"/>
</dbReference>
<dbReference type="PANTHER" id="PTHR30349">
    <property type="entry name" value="PHAGE INTEGRASE-RELATED"/>
    <property type="match status" value="1"/>
</dbReference>
<dbReference type="AlphaFoldDB" id="A0A7Y9ZLU8"/>
<reference evidence="4 5" key="1">
    <citation type="submission" date="2020-07" db="EMBL/GenBank/DDBJ databases">
        <title>Sequencing the genomes of 1000 actinobacteria strains.</title>
        <authorList>
            <person name="Klenk H.-P."/>
        </authorList>
    </citation>
    <scope>NUCLEOTIDE SEQUENCE [LARGE SCALE GENOMIC DNA]</scope>
    <source>
        <strain evidence="4 5">DSM 15131</strain>
    </source>
</reference>
<dbReference type="GO" id="GO:0006310">
    <property type="term" value="P:DNA recombination"/>
    <property type="evidence" value="ECO:0007669"/>
    <property type="project" value="UniProtKB-KW"/>
</dbReference>
<dbReference type="Pfam" id="PF00589">
    <property type="entry name" value="Phage_integrase"/>
    <property type="match status" value="1"/>
</dbReference>
<dbReference type="Gene3D" id="1.10.443.10">
    <property type="entry name" value="Intergrase catalytic core"/>
    <property type="match status" value="1"/>
</dbReference>
<evidence type="ECO:0000256" key="1">
    <source>
        <dbReference type="ARBA" id="ARBA00023172"/>
    </source>
</evidence>
<name>A0A7Y9ZLU8_9ACTN</name>
<dbReference type="SUPFAM" id="SSF56349">
    <property type="entry name" value="DNA breaking-rejoining enzymes"/>
    <property type="match status" value="1"/>
</dbReference>
<comment type="caution">
    <text evidence="4">The sequence shown here is derived from an EMBL/GenBank/DDBJ whole genome shotgun (WGS) entry which is preliminary data.</text>
</comment>
<dbReference type="EMBL" id="JACBZM010000002">
    <property type="protein sequence ID" value="NYI47827.1"/>
    <property type="molecule type" value="Genomic_DNA"/>
</dbReference>
<dbReference type="RefSeq" id="WP_308645716.1">
    <property type="nucleotide sequence ID" value="NZ_JACBZM010000002.1"/>
</dbReference>
<organism evidence="4 5">
    <name type="scientific">Nocardioides aromaticivorans</name>
    <dbReference type="NCBI Taxonomy" id="200618"/>
    <lineage>
        <taxon>Bacteria</taxon>
        <taxon>Bacillati</taxon>
        <taxon>Actinomycetota</taxon>
        <taxon>Actinomycetes</taxon>
        <taxon>Propionibacteriales</taxon>
        <taxon>Nocardioidaceae</taxon>
        <taxon>Nocardioides</taxon>
    </lineage>
</organism>
<evidence type="ECO:0000259" key="3">
    <source>
        <dbReference type="PROSITE" id="PS51898"/>
    </source>
</evidence>
<dbReference type="PROSITE" id="PS51898">
    <property type="entry name" value="TYR_RECOMBINASE"/>
    <property type="match status" value="1"/>
</dbReference>
<dbReference type="GO" id="GO:0003677">
    <property type="term" value="F:DNA binding"/>
    <property type="evidence" value="ECO:0007669"/>
    <property type="project" value="InterPro"/>
</dbReference>
<dbReference type="InterPro" id="IPR013762">
    <property type="entry name" value="Integrase-like_cat_sf"/>
</dbReference>
<feature type="compositionally biased region" description="Basic and acidic residues" evidence="2">
    <location>
        <begin position="229"/>
        <end position="248"/>
    </location>
</feature>